<keyword evidence="1" id="KW-0238">DNA-binding</keyword>
<dbReference type="Pfam" id="PF05930">
    <property type="entry name" value="Phage_AlpA"/>
    <property type="match status" value="1"/>
</dbReference>
<reference evidence="1 2" key="1">
    <citation type="submission" date="2020-08" db="EMBL/GenBank/DDBJ databases">
        <title>Above-ground endophytic microbial communities from plants in different locations in the United States.</title>
        <authorList>
            <person name="Frank C."/>
        </authorList>
    </citation>
    <scope>NUCLEOTIDE SEQUENCE [LARGE SCALE GENOMIC DNA]</scope>
    <source>
        <strain evidence="1 2">WP4_2_2</strain>
    </source>
</reference>
<dbReference type="AlphaFoldDB" id="A0A7W9TSY4"/>
<evidence type="ECO:0000313" key="2">
    <source>
        <dbReference type="Proteomes" id="UP000571554"/>
    </source>
</evidence>
<comment type="caution">
    <text evidence="1">The sequence shown here is derived from an EMBL/GenBank/DDBJ whole genome shotgun (WGS) entry which is preliminary data.</text>
</comment>
<organism evidence="1 2">
    <name type="scientific">Paraburkholderia bannensis</name>
    <dbReference type="NCBI Taxonomy" id="765414"/>
    <lineage>
        <taxon>Bacteria</taxon>
        <taxon>Pseudomonadati</taxon>
        <taxon>Pseudomonadota</taxon>
        <taxon>Betaproteobacteria</taxon>
        <taxon>Burkholderiales</taxon>
        <taxon>Burkholderiaceae</taxon>
        <taxon>Paraburkholderia</taxon>
    </lineage>
</organism>
<dbReference type="Gene3D" id="1.10.238.160">
    <property type="match status" value="1"/>
</dbReference>
<protein>
    <submittedName>
        <fullName evidence="1">Putative DNA-binding transcriptional regulator AlpA</fullName>
    </submittedName>
</protein>
<evidence type="ECO:0000313" key="1">
    <source>
        <dbReference type="EMBL" id="MBB6100892.1"/>
    </source>
</evidence>
<dbReference type="RefSeq" id="WP_311672455.1">
    <property type="nucleotide sequence ID" value="NZ_JACHBW010000002.1"/>
</dbReference>
<name>A0A7W9TSY4_9BURK</name>
<gene>
    <name evidence="1" type="ORF">F4827_000718</name>
</gene>
<keyword evidence="2" id="KW-1185">Reference proteome</keyword>
<dbReference type="GO" id="GO:0003677">
    <property type="term" value="F:DNA binding"/>
    <property type="evidence" value="ECO:0007669"/>
    <property type="project" value="UniProtKB-KW"/>
</dbReference>
<dbReference type="EMBL" id="JACHBW010000002">
    <property type="protein sequence ID" value="MBB6100892.1"/>
    <property type="molecule type" value="Genomic_DNA"/>
</dbReference>
<proteinExistence type="predicted"/>
<accession>A0A7W9TSY4</accession>
<dbReference type="Proteomes" id="UP000571554">
    <property type="component" value="Unassembled WGS sequence"/>
</dbReference>
<sequence length="79" mass="8690">MNLDCEVPLVASDRLIRLPAVLDAVGLGKTTIYALVKGGEFPRARKVRHTSLWVESEIQEWVRSIAERSAGGCTVRPSL</sequence>
<dbReference type="InterPro" id="IPR010260">
    <property type="entry name" value="AlpA"/>
</dbReference>